<dbReference type="InterPro" id="IPR006439">
    <property type="entry name" value="HAD-SF_hydro_IA"/>
</dbReference>
<proteinExistence type="predicted"/>
<dbReference type="PRINTS" id="PR00413">
    <property type="entry name" value="HADHALOGNASE"/>
</dbReference>
<dbReference type="PANTHER" id="PTHR18901:SF38">
    <property type="entry name" value="PSEUDOURIDINE-5'-PHOSPHATASE"/>
    <property type="match status" value="1"/>
</dbReference>
<dbReference type="PANTHER" id="PTHR18901">
    <property type="entry name" value="2-DEOXYGLUCOSE-6-PHOSPHATE PHOSPHATASE 2"/>
    <property type="match status" value="1"/>
</dbReference>
<dbReference type="InterPro" id="IPR041492">
    <property type="entry name" value="HAD_2"/>
</dbReference>
<dbReference type="Pfam" id="PF13419">
    <property type="entry name" value="HAD_2"/>
    <property type="match status" value="1"/>
</dbReference>
<evidence type="ECO:0000313" key="2">
    <source>
        <dbReference type="Proteomes" id="UP000261032"/>
    </source>
</evidence>
<accession>A0A3E3E8N0</accession>
<reference evidence="1 2" key="1">
    <citation type="submission" date="2018-08" db="EMBL/GenBank/DDBJ databases">
        <title>A genome reference for cultivated species of the human gut microbiota.</title>
        <authorList>
            <person name="Zou Y."/>
            <person name="Xue W."/>
            <person name="Luo G."/>
        </authorList>
    </citation>
    <scope>NUCLEOTIDE SEQUENCE [LARGE SCALE GENOMIC DNA]</scope>
    <source>
        <strain evidence="1 2">OM06-4</strain>
    </source>
</reference>
<protein>
    <submittedName>
        <fullName evidence="1">HAD family phosphatase</fullName>
    </submittedName>
</protein>
<dbReference type="SFLD" id="SFLDS00003">
    <property type="entry name" value="Haloacid_Dehalogenase"/>
    <property type="match status" value="1"/>
</dbReference>
<dbReference type="SUPFAM" id="SSF56784">
    <property type="entry name" value="HAD-like"/>
    <property type="match status" value="1"/>
</dbReference>
<dbReference type="SFLD" id="SFLDG01135">
    <property type="entry name" value="C1.5.6:_HAD__Beta-PGM__Phospha"/>
    <property type="match status" value="1"/>
</dbReference>
<dbReference type="AlphaFoldDB" id="A0A3E3E8N0"/>
<dbReference type="CDD" id="cd07505">
    <property type="entry name" value="HAD_BPGM-like"/>
    <property type="match status" value="1"/>
</dbReference>
<dbReference type="NCBIfam" id="TIGR01509">
    <property type="entry name" value="HAD-SF-IA-v3"/>
    <property type="match status" value="1"/>
</dbReference>
<dbReference type="InterPro" id="IPR023198">
    <property type="entry name" value="PGP-like_dom2"/>
</dbReference>
<dbReference type="InterPro" id="IPR023214">
    <property type="entry name" value="HAD_sf"/>
</dbReference>
<gene>
    <name evidence="1" type="ORF">DXB93_17035</name>
</gene>
<organism evidence="1 2">
    <name type="scientific">Thomasclavelia ramosa</name>
    <dbReference type="NCBI Taxonomy" id="1547"/>
    <lineage>
        <taxon>Bacteria</taxon>
        <taxon>Bacillati</taxon>
        <taxon>Bacillota</taxon>
        <taxon>Erysipelotrichia</taxon>
        <taxon>Erysipelotrichales</taxon>
        <taxon>Coprobacillaceae</taxon>
        <taxon>Thomasclavelia</taxon>
    </lineage>
</organism>
<dbReference type="SFLD" id="SFLDG01129">
    <property type="entry name" value="C1.5:_HAD__Beta-PGM__Phosphata"/>
    <property type="match status" value="1"/>
</dbReference>
<dbReference type="RefSeq" id="WP_117582539.1">
    <property type="nucleotide sequence ID" value="NZ_AP031443.1"/>
</dbReference>
<name>A0A3E3E8N0_9FIRM</name>
<dbReference type="Proteomes" id="UP000261032">
    <property type="component" value="Unassembled WGS sequence"/>
</dbReference>
<dbReference type="Gene3D" id="3.40.50.1000">
    <property type="entry name" value="HAD superfamily/HAD-like"/>
    <property type="match status" value="1"/>
</dbReference>
<sequence>MILELVIFDMDGLMFDTEPLGAVCFARAAKQFGYIIEEEFRYKLIGINANDHYALMKSKFGQDCPAKEIHELSKKLRSDYLYKHGIVIKPGLFELITYLKNKGIKIAVASSSAYSKINEYLALAGLKNIFDLIVGGDDLEHGKPDPEIFLKVLKYFKIAADHALILEDSTNGILAANAANIPVVCVPDYLPNCKEVLARTSAVLPSLVEVKNEIMKIFEENRVCSFL</sequence>
<comment type="caution">
    <text evidence="1">The sequence shown here is derived from an EMBL/GenBank/DDBJ whole genome shotgun (WGS) entry which is preliminary data.</text>
</comment>
<evidence type="ECO:0000313" key="1">
    <source>
        <dbReference type="EMBL" id="RGD78698.1"/>
    </source>
</evidence>
<dbReference type="EMBL" id="QUSL01000044">
    <property type="protein sequence ID" value="RGD78698.1"/>
    <property type="molecule type" value="Genomic_DNA"/>
</dbReference>
<dbReference type="Gene3D" id="1.10.150.240">
    <property type="entry name" value="Putative phosphatase, domain 2"/>
    <property type="match status" value="1"/>
</dbReference>
<dbReference type="InterPro" id="IPR036412">
    <property type="entry name" value="HAD-like_sf"/>
</dbReference>